<organism evidence="2">
    <name type="scientific">Cyclophora tenuis</name>
    <name type="common">Marine diatom</name>
    <dbReference type="NCBI Taxonomy" id="216820"/>
    <lineage>
        <taxon>Eukaryota</taxon>
        <taxon>Sar</taxon>
        <taxon>Stramenopiles</taxon>
        <taxon>Ochrophyta</taxon>
        <taxon>Bacillariophyta</taxon>
        <taxon>Fragilariophyceae</taxon>
        <taxon>Fragilariophycidae</taxon>
        <taxon>Cyclophorales</taxon>
        <taxon>Cyclophoraceae</taxon>
        <taxon>Cyclophora</taxon>
    </lineage>
</organism>
<proteinExistence type="predicted"/>
<protein>
    <submittedName>
        <fullName evidence="2">Uncharacterized protein</fullName>
    </submittedName>
</protein>
<sequence>MSSVLQRWFGGKKETDDSPPPLDDKLQTPCQLECRMEQSELAKCMETVRQNGDTTCMSSAIEAWTTCCADANLRATTNTNTKEDPQN</sequence>
<feature type="region of interest" description="Disordered" evidence="1">
    <location>
        <begin position="1"/>
        <end position="25"/>
    </location>
</feature>
<accession>A0A7S1CXY3</accession>
<reference evidence="2" key="1">
    <citation type="submission" date="2021-01" db="EMBL/GenBank/DDBJ databases">
        <authorList>
            <person name="Corre E."/>
            <person name="Pelletier E."/>
            <person name="Niang G."/>
            <person name="Scheremetjew M."/>
            <person name="Finn R."/>
            <person name="Kale V."/>
            <person name="Holt S."/>
            <person name="Cochrane G."/>
            <person name="Meng A."/>
            <person name="Brown T."/>
            <person name="Cohen L."/>
        </authorList>
    </citation>
    <scope>NUCLEOTIDE SEQUENCE</scope>
    <source>
        <strain evidence="2">ECT3854</strain>
    </source>
</reference>
<dbReference type="AlphaFoldDB" id="A0A7S1CXY3"/>
<dbReference type="EMBL" id="HBFW01003113">
    <property type="protein sequence ID" value="CAD8930999.1"/>
    <property type="molecule type" value="Transcribed_RNA"/>
</dbReference>
<evidence type="ECO:0000256" key="1">
    <source>
        <dbReference type="SAM" id="MobiDB-lite"/>
    </source>
</evidence>
<feature type="compositionally biased region" description="Basic and acidic residues" evidence="1">
    <location>
        <begin position="11"/>
        <end position="25"/>
    </location>
</feature>
<name>A0A7S1CXY3_CYCTE</name>
<evidence type="ECO:0000313" key="2">
    <source>
        <dbReference type="EMBL" id="CAD8930999.1"/>
    </source>
</evidence>
<gene>
    <name evidence="2" type="ORF">CTEN0397_LOCUS2021</name>
</gene>